<evidence type="ECO:0000313" key="13">
    <source>
        <dbReference type="Proteomes" id="UP000217221"/>
    </source>
</evidence>
<dbReference type="PANTHER" id="PTHR30349:SF81">
    <property type="entry name" value="TYROSINE RECOMBINASE XERC"/>
    <property type="match status" value="1"/>
</dbReference>
<dbReference type="GO" id="GO:0005737">
    <property type="term" value="C:cytoplasm"/>
    <property type="evidence" value="ECO:0007669"/>
    <property type="project" value="UniProtKB-SubCell"/>
</dbReference>
<keyword evidence="8 9" id="KW-0131">Cell cycle</keyword>
<feature type="active site" evidence="9">
    <location>
        <position position="277"/>
    </location>
</feature>
<keyword evidence="4 9" id="KW-0159">Chromosome partition</keyword>
<feature type="domain" description="Tyr recombinase" evidence="10">
    <location>
        <begin position="106"/>
        <end position="299"/>
    </location>
</feature>
<evidence type="ECO:0000256" key="4">
    <source>
        <dbReference type="ARBA" id="ARBA00022829"/>
    </source>
</evidence>
<dbReference type="InterPro" id="IPR004107">
    <property type="entry name" value="Integrase_SAM-like_N"/>
</dbReference>
<evidence type="ECO:0000256" key="6">
    <source>
        <dbReference type="ARBA" id="ARBA00023125"/>
    </source>
</evidence>
<feature type="active site" evidence="9">
    <location>
        <position position="251"/>
    </location>
</feature>
<comment type="subcellular location">
    <subcellularLocation>
        <location evidence="1 9">Cytoplasm</location>
    </subcellularLocation>
</comment>
<dbReference type="EMBL" id="CP016782">
    <property type="protein sequence ID" value="ASY27738.1"/>
    <property type="molecule type" value="Genomic_DNA"/>
</dbReference>
<evidence type="ECO:0000313" key="12">
    <source>
        <dbReference type="EMBL" id="ASY27738.1"/>
    </source>
</evidence>
<dbReference type="CDD" id="cd00798">
    <property type="entry name" value="INT_XerDC_C"/>
    <property type="match status" value="1"/>
</dbReference>
<keyword evidence="7 9" id="KW-0233">DNA recombination</keyword>
<organism evidence="12 13">
    <name type="scientific">Candidatus Planktophila limnetica</name>
    <dbReference type="NCBI Taxonomy" id="573600"/>
    <lineage>
        <taxon>Bacteria</taxon>
        <taxon>Bacillati</taxon>
        <taxon>Actinomycetota</taxon>
        <taxon>Actinomycetes</taxon>
        <taxon>Candidatus Nanopelagicales</taxon>
        <taxon>Candidatus Nanopelagicaceae</taxon>
        <taxon>Candidatus Planktophila</taxon>
    </lineage>
</organism>
<evidence type="ECO:0000256" key="2">
    <source>
        <dbReference type="ARBA" id="ARBA00022490"/>
    </source>
</evidence>
<dbReference type="InterPro" id="IPR002104">
    <property type="entry name" value="Integrase_catalytic"/>
</dbReference>
<keyword evidence="2 9" id="KW-0963">Cytoplasm</keyword>
<dbReference type="GO" id="GO:0007059">
    <property type="term" value="P:chromosome segregation"/>
    <property type="evidence" value="ECO:0007669"/>
    <property type="project" value="UniProtKB-UniRule"/>
</dbReference>
<dbReference type="SUPFAM" id="SSF56349">
    <property type="entry name" value="DNA breaking-rejoining enzymes"/>
    <property type="match status" value="1"/>
</dbReference>
<dbReference type="InterPro" id="IPR010998">
    <property type="entry name" value="Integrase_recombinase_N"/>
</dbReference>
<dbReference type="InterPro" id="IPR011010">
    <property type="entry name" value="DNA_brk_join_enz"/>
</dbReference>
<dbReference type="InterPro" id="IPR023009">
    <property type="entry name" value="Tyrosine_recombinase_XerC/XerD"/>
</dbReference>
<evidence type="ECO:0000259" key="11">
    <source>
        <dbReference type="PROSITE" id="PS51900"/>
    </source>
</evidence>
<evidence type="ECO:0000256" key="3">
    <source>
        <dbReference type="ARBA" id="ARBA00022618"/>
    </source>
</evidence>
<keyword evidence="3 9" id="KW-0132">Cell division</keyword>
<feature type="active site" evidence="9">
    <location>
        <position position="254"/>
    </location>
</feature>
<dbReference type="InterPro" id="IPR013762">
    <property type="entry name" value="Integrase-like_cat_sf"/>
</dbReference>
<dbReference type="OrthoDB" id="9801717at2"/>
<comment type="similarity">
    <text evidence="9">Belongs to the 'phage' integrase family. XerC subfamily.</text>
</comment>
<keyword evidence="6 9" id="KW-0238">DNA-binding</keyword>
<evidence type="ECO:0000259" key="10">
    <source>
        <dbReference type="PROSITE" id="PS51898"/>
    </source>
</evidence>
<reference evidence="12 13" key="1">
    <citation type="submission" date="2016-07" db="EMBL/GenBank/DDBJ databases">
        <title>High microdiversification within the ubiquitous acI lineage of Actinobacteria.</title>
        <authorList>
            <person name="Neuenschwander S.M."/>
            <person name="Salcher M."/>
            <person name="Ghai R."/>
            <person name="Pernthaler J."/>
        </authorList>
    </citation>
    <scope>NUCLEOTIDE SEQUENCE [LARGE SCALE GENOMIC DNA]</scope>
    <source>
        <strain evidence="12">MMS-VB-114</strain>
    </source>
</reference>
<feature type="active site" evidence="9">
    <location>
        <position position="177"/>
    </location>
</feature>
<dbReference type="Pfam" id="PF00589">
    <property type="entry name" value="Phage_integrase"/>
    <property type="match status" value="1"/>
</dbReference>
<dbReference type="RefSeq" id="WP_095698035.1">
    <property type="nucleotide sequence ID" value="NZ_CP016782.1"/>
</dbReference>
<sequence length="307" mass="34472">MNSHQFFDQFLNFQRIERGLSKNSLAAYTRDLERFSTFLSKENIDALSFDETQAEKFISYLHSEKLALSTSNRILSTLRSFYAYLERDHGAYNPMKDVLSRKIPLRLPKALTISQITQLIEATVVSDDIVSLRNKAILELLYSSGARVSEVVGLNLGDVLDMKSEDADVRIIKLRGKGGKERIVPMGSYSVKALDDYLVRVRPSLVSKNAKGKNEALFLNQRGSRISRQSAWQLVVDAANRVGLTEGISPHVFRHSFATHLLDGGADIRVVQELLGHASVTTTQIYTLITIDKIRESYAMAHPRALN</sequence>
<dbReference type="HAMAP" id="MF_01808">
    <property type="entry name" value="Recomb_XerC_XerD"/>
    <property type="match status" value="1"/>
</dbReference>
<evidence type="ECO:0000256" key="8">
    <source>
        <dbReference type="ARBA" id="ARBA00023306"/>
    </source>
</evidence>
<dbReference type="Pfam" id="PF02899">
    <property type="entry name" value="Phage_int_SAM_1"/>
    <property type="match status" value="1"/>
</dbReference>
<dbReference type="GO" id="GO:0006313">
    <property type="term" value="P:DNA transposition"/>
    <property type="evidence" value="ECO:0007669"/>
    <property type="project" value="UniProtKB-UniRule"/>
</dbReference>
<keyword evidence="5 9" id="KW-0229">DNA integration</keyword>
<dbReference type="AlphaFoldDB" id="A0A249LF45"/>
<dbReference type="PROSITE" id="PS51898">
    <property type="entry name" value="TYR_RECOMBINASE"/>
    <property type="match status" value="1"/>
</dbReference>
<dbReference type="Gene3D" id="1.10.150.130">
    <property type="match status" value="1"/>
</dbReference>
<dbReference type="PANTHER" id="PTHR30349">
    <property type="entry name" value="PHAGE INTEGRASE-RELATED"/>
    <property type="match status" value="1"/>
</dbReference>
<dbReference type="KEGG" id="plim:PHILAsVB114_03625"/>
<dbReference type="GO" id="GO:0009037">
    <property type="term" value="F:tyrosine-based site-specific recombinase activity"/>
    <property type="evidence" value="ECO:0007669"/>
    <property type="project" value="UniProtKB-UniRule"/>
</dbReference>
<feature type="active site" evidence="9">
    <location>
        <position position="147"/>
    </location>
</feature>
<name>A0A249LF45_9ACTN</name>
<dbReference type="GO" id="GO:0003677">
    <property type="term" value="F:DNA binding"/>
    <property type="evidence" value="ECO:0007669"/>
    <property type="project" value="UniProtKB-UniRule"/>
</dbReference>
<keyword evidence="13" id="KW-1185">Reference proteome</keyword>
<dbReference type="PROSITE" id="PS51900">
    <property type="entry name" value="CB"/>
    <property type="match status" value="1"/>
</dbReference>
<gene>
    <name evidence="9" type="primary">xerC</name>
    <name evidence="12" type="ORF">PHILAsVB114_03625</name>
</gene>
<feature type="domain" description="Core-binding (CB)" evidence="11">
    <location>
        <begin position="1"/>
        <end position="86"/>
    </location>
</feature>
<dbReference type="InterPro" id="IPR050090">
    <property type="entry name" value="Tyrosine_recombinase_XerCD"/>
</dbReference>
<dbReference type="InterPro" id="IPR044068">
    <property type="entry name" value="CB"/>
</dbReference>
<proteinExistence type="inferred from homology"/>
<comment type="subunit">
    <text evidence="9">Forms a cyclic heterotetrameric complex composed of two molecules of XerC and two molecules of XerD.</text>
</comment>
<evidence type="ECO:0000256" key="1">
    <source>
        <dbReference type="ARBA" id="ARBA00004496"/>
    </source>
</evidence>
<comment type="function">
    <text evidence="9">Site-specific tyrosine recombinase, which acts by catalyzing the cutting and rejoining of the recombining DNA molecules. The XerC-XerD complex is essential to convert dimers of the bacterial chromosome into monomers to permit their segregation at cell division. It also contributes to the segregational stability of plasmids.</text>
</comment>
<dbReference type="NCBIfam" id="NF001399">
    <property type="entry name" value="PRK00283.1"/>
    <property type="match status" value="1"/>
</dbReference>
<evidence type="ECO:0000256" key="9">
    <source>
        <dbReference type="HAMAP-Rule" id="MF_01808"/>
    </source>
</evidence>
<evidence type="ECO:0000256" key="7">
    <source>
        <dbReference type="ARBA" id="ARBA00023172"/>
    </source>
</evidence>
<feature type="active site" description="O-(3'-phospho-DNA)-tyrosine intermediate" evidence="9">
    <location>
        <position position="286"/>
    </location>
</feature>
<evidence type="ECO:0000256" key="5">
    <source>
        <dbReference type="ARBA" id="ARBA00022908"/>
    </source>
</evidence>
<dbReference type="Proteomes" id="UP000217221">
    <property type="component" value="Chromosome"/>
</dbReference>
<dbReference type="Gene3D" id="1.10.443.10">
    <property type="entry name" value="Intergrase catalytic core"/>
    <property type="match status" value="1"/>
</dbReference>
<dbReference type="GO" id="GO:0051301">
    <property type="term" value="P:cell division"/>
    <property type="evidence" value="ECO:0007669"/>
    <property type="project" value="UniProtKB-KW"/>
</dbReference>
<accession>A0A249LF45</accession>
<protein>
    <recommendedName>
        <fullName evidence="9">Tyrosine recombinase XerC</fullName>
    </recommendedName>
</protein>